<gene>
    <name evidence="1" type="ORF">GMARGA_LOCUS15216</name>
</gene>
<reference evidence="1 2" key="1">
    <citation type="submission" date="2021-06" db="EMBL/GenBank/DDBJ databases">
        <authorList>
            <person name="Kallberg Y."/>
            <person name="Tangrot J."/>
            <person name="Rosling A."/>
        </authorList>
    </citation>
    <scope>NUCLEOTIDE SEQUENCE [LARGE SCALE GENOMIC DNA]</scope>
    <source>
        <strain evidence="1 2">120-4 pot B 10/14</strain>
    </source>
</reference>
<protein>
    <submittedName>
        <fullName evidence="1">10536_t:CDS:1</fullName>
    </submittedName>
</protein>
<keyword evidence="2" id="KW-1185">Reference proteome</keyword>
<accession>A0ABN7V770</accession>
<evidence type="ECO:0000313" key="1">
    <source>
        <dbReference type="EMBL" id="CAG8739390.1"/>
    </source>
</evidence>
<proteinExistence type="predicted"/>
<dbReference type="Proteomes" id="UP000789901">
    <property type="component" value="Unassembled WGS sequence"/>
</dbReference>
<evidence type="ECO:0000313" key="2">
    <source>
        <dbReference type="Proteomes" id="UP000789901"/>
    </source>
</evidence>
<sequence length="242" mass="28939">LSSNSSNLESYFLPAPSAFIKHISFVQPNKTIRYLIEELFDEYICNEYFLILYGDKLMKFFIENDKDVRLRKLCNRCVKLVFESNESPPNIQLIQIISKSLTKISERNQPFFDDFIIRTSFLWVFDNSYLEASLEEKIRLKHLSYYGSYSKLSKSTYIDSLIDKIYGSILRCKFLNNKYINLSNIIRWYNRYSYDKLTIYEIHLKKLHQQFRYINSINWNKSAKPNISNVIKNVLLDLDSFR</sequence>
<name>A0ABN7V770_GIGMA</name>
<comment type="caution">
    <text evidence="1">The sequence shown here is derived from an EMBL/GenBank/DDBJ whole genome shotgun (WGS) entry which is preliminary data.</text>
</comment>
<organism evidence="1 2">
    <name type="scientific">Gigaspora margarita</name>
    <dbReference type="NCBI Taxonomy" id="4874"/>
    <lineage>
        <taxon>Eukaryota</taxon>
        <taxon>Fungi</taxon>
        <taxon>Fungi incertae sedis</taxon>
        <taxon>Mucoromycota</taxon>
        <taxon>Glomeromycotina</taxon>
        <taxon>Glomeromycetes</taxon>
        <taxon>Diversisporales</taxon>
        <taxon>Gigasporaceae</taxon>
        <taxon>Gigaspora</taxon>
    </lineage>
</organism>
<dbReference type="EMBL" id="CAJVQB010010384">
    <property type="protein sequence ID" value="CAG8739390.1"/>
    <property type="molecule type" value="Genomic_DNA"/>
</dbReference>
<feature type="non-terminal residue" evidence="1">
    <location>
        <position position="1"/>
    </location>
</feature>